<keyword evidence="2" id="KW-1185">Reference proteome</keyword>
<name>A0ABT0L7U3_9GAMM</name>
<gene>
    <name evidence="1" type="ORF">L2764_04455</name>
</gene>
<dbReference type="Proteomes" id="UP001203423">
    <property type="component" value="Unassembled WGS sequence"/>
</dbReference>
<comment type="caution">
    <text evidence="1">The sequence shown here is derived from an EMBL/GenBank/DDBJ whole genome shotgun (WGS) entry which is preliminary data.</text>
</comment>
<reference evidence="1 2" key="1">
    <citation type="submission" date="2022-01" db="EMBL/GenBank/DDBJ databases">
        <title>Whole genome-based taxonomy of the Shewanellaceae.</title>
        <authorList>
            <person name="Martin-Rodriguez A.J."/>
        </authorList>
    </citation>
    <scope>NUCLEOTIDE SEQUENCE [LARGE SCALE GENOMIC DNA]</scope>
    <source>
        <strain evidence="1 2">DSM 17177</strain>
    </source>
</reference>
<evidence type="ECO:0000313" key="2">
    <source>
        <dbReference type="Proteomes" id="UP001203423"/>
    </source>
</evidence>
<protein>
    <submittedName>
        <fullName evidence="1">Uncharacterized protein</fullName>
    </submittedName>
</protein>
<dbReference type="EMBL" id="JAKIKS010000011">
    <property type="protein sequence ID" value="MCL1123758.1"/>
    <property type="molecule type" value="Genomic_DNA"/>
</dbReference>
<proteinExistence type="predicted"/>
<evidence type="ECO:0000313" key="1">
    <source>
        <dbReference type="EMBL" id="MCL1123758.1"/>
    </source>
</evidence>
<sequence length="444" mass="49942">MKKLIISIPFIIGSVLLFSSSLLAQPLKSSYMNIDLEFSAPTNMEIVNFTPGPYPYWPGGDRNVNPRSATNFSYHCPQDNDSNILKCSISFIRGTYMNHEPLAWYNHYYQSQIQDGLTCQNTSDERGVDPNSRTSKFAFIGMLDLAYKHDNGTVSKFSTPLVIQHLGSFYRVGFGLSLPQVADNARCIKVNHSELAMIVRIRNEDNETLSAQFVTQRNQNINDQKMLVNINTASIMEKPPQVQIANKTGVFNVLTATNDPEFQINAYINTTSPLHDLPVLKNNQYFISTQYTLERDLCEIRLSKFGVPQIAAQNPDNFGNGYCTISKTGPNQIDTFLGIAPTTSPTIQLANHTNESVILQSLLETYPQSYSNTKRMHIEERQYTLTTADGSPMCQISKSTYNVLTVIEQYQPDLYHCHLTGTGNSNWIIGSENNPYQLVIDPLE</sequence>
<accession>A0ABT0L7U3</accession>
<dbReference type="RefSeq" id="WP_248939045.1">
    <property type="nucleotide sequence ID" value="NZ_JAKIKS010000011.1"/>
</dbReference>
<organism evidence="1 2">
    <name type="scientific">Shewanella surugensis</name>
    <dbReference type="NCBI Taxonomy" id="212020"/>
    <lineage>
        <taxon>Bacteria</taxon>
        <taxon>Pseudomonadati</taxon>
        <taxon>Pseudomonadota</taxon>
        <taxon>Gammaproteobacteria</taxon>
        <taxon>Alteromonadales</taxon>
        <taxon>Shewanellaceae</taxon>
        <taxon>Shewanella</taxon>
    </lineage>
</organism>